<feature type="compositionally biased region" description="Basic and acidic residues" evidence="1">
    <location>
        <begin position="37"/>
        <end position="46"/>
    </location>
</feature>
<proteinExistence type="predicted"/>
<sequence>MEKRTALLPQLLEEKEKGNTAYLKYDKLVVKGPNPDKNSDKRKRELSTSPQSTSTNKPKKQQTISSIKTNRTNAFNLMRTRSNSLNDKLIKNNSNQQPVNRKSNQFTKTKQQKQHNLPQADWSSWGTETIILQPSNKV</sequence>
<dbReference type="OrthoDB" id="6059368at2759"/>
<organism evidence="2 3">
    <name type="scientific">Eumeta variegata</name>
    <name type="common">Bagworm moth</name>
    <name type="synonym">Eumeta japonica</name>
    <dbReference type="NCBI Taxonomy" id="151549"/>
    <lineage>
        <taxon>Eukaryota</taxon>
        <taxon>Metazoa</taxon>
        <taxon>Ecdysozoa</taxon>
        <taxon>Arthropoda</taxon>
        <taxon>Hexapoda</taxon>
        <taxon>Insecta</taxon>
        <taxon>Pterygota</taxon>
        <taxon>Neoptera</taxon>
        <taxon>Endopterygota</taxon>
        <taxon>Lepidoptera</taxon>
        <taxon>Glossata</taxon>
        <taxon>Ditrysia</taxon>
        <taxon>Tineoidea</taxon>
        <taxon>Psychidae</taxon>
        <taxon>Oiketicinae</taxon>
        <taxon>Eumeta</taxon>
    </lineage>
</organism>
<comment type="caution">
    <text evidence="2">The sequence shown here is derived from an EMBL/GenBank/DDBJ whole genome shotgun (WGS) entry which is preliminary data.</text>
</comment>
<evidence type="ECO:0000313" key="2">
    <source>
        <dbReference type="EMBL" id="GBP36691.1"/>
    </source>
</evidence>
<dbReference type="EMBL" id="BGZK01000321">
    <property type="protein sequence ID" value="GBP36691.1"/>
    <property type="molecule type" value="Genomic_DNA"/>
</dbReference>
<evidence type="ECO:0000313" key="3">
    <source>
        <dbReference type="Proteomes" id="UP000299102"/>
    </source>
</evidence>
<evidence type="ECO:0000256" key="1">
    <source>
        <dbReference type="SAM" id="MobiDB-lite"/>
    </source>
</evidence>
<feature type="compositionally biased region" description="Polar residues" evidence="1">
    <location>
        <begin position="47"/>
        <end position="122"/>
    </location>
</feature>
<accession>A0A4C1VCW1</accession>
<gene>
    <name evidence="2" type="ORF">EVAR_35277_1</name>
</gene>
<reference evidence="2 3" key="1">
    <citation type="journal article" date="2019" name="Commun. Biol.">
        <title>The bagworm genome reveals a unique fibroin gene that provides high tensile strength.</title>
        <authorList>
            <person name="Kono N."/>
            <person name="Nakamura H."/>
            <person name="Ohtoshi R."/>
            <person name="Tomita M."/>
            <person name="Numata K."/>
            <person name="Arakawa K."/>
        </authorList>
    </citation>
    <scope>NUCLEOTIDE SEQUENCE [LARGE SCALE GENOMIC DNA]</scope>
</reference>
<dbReference type="AlphaFoldDB" id="A0A4C1VCW1"/>
<protein>
    <submittedName>
        <fullName evidence="2">Uncharacterized protein</fullName>
    </submittedName>
</protein>
<keyword evidence="3" id="KW-1185">Reference proteome</keyword>
<feature type="region of interest" description="Disordered" evidence="1">
    <location>
        <begin position="26"/>
        <end position="122"/>
    </location>
</feature>
<name>A0A4C1VCW1_EUMVA</name>
<dbReference type="Proteomes" id="UP000299102">
    <property type="component" value="Unassembled WGS sequence"/>
</dbReference>